<feature type="domain" description="Integrase catalytic" evidence="1">
    <location>
        <begin position="1"/>
        <end position="91"/>
    </location>
</feature>
<dbReference type="PANTHER" id="PTHR37984">
    <property type="entry name" value="PROTEIN CBG26694"/>
    <property type="match status" value="1"/>
</dbReference>
<reference evidence="2" key="1">
    <citation type="journal article" date="2023" name="G3 (Bethesda)">
        <title>Whole genome assemblies of Zophobas morio and Tenebrio molitor.</title>
        <authorList>
            <person name="Kaur S."/>
            <person name="Stinson S.A."/>
            <person name="diCenzo G.C."/>
        </authorList>
    </citation>
    <scope>NUCLEOTIDE SEQUENCE</scope>
    <source>
        <strain evidence="2">QUZm001</strain>
    </source>
</reference>
<dbReference type="PANTHER" id="PTHR37984:SF5">
    <property type="entry name" value="PROTEIN NYNRIN-LIKE"/>
    <property type="match status" value="1"/>
</dbReference>
<evidence type="ECO:0000313" key="3">
    <source>
        <dbReference type="Proteomes" id="UP001168821"/>
    </source>
</evidence>
<protein>
    <recommendedName>
        <fullName evidence="1">Integrase catalytic domain-containing protein</fullName>
    </recommendedName>
</protein>
<dbReference type="Proteomes" id="UP001168821">
    <property type="component" value="Unassembled WGS sequence"/>
</dbReference>
<dbReference type="AlphaFoldDB" id="A0AA38J2H5"/>
<proteinExistence type="predicted"/>
<dbReference type="InterPro" id="IPR036397">
    <property type="entry name" value="RNaseH_sf"/>
</dbReference>
<dbReference type="GO" id="GO:0003676">
    <property type="term" value="F:nucleic acid binding"/>
    <property type="evidence" value="ECO:0007669"/>
    <property type="project" value="InterPro"/>
</dbReference>
<dbReference type="InterPro" id="IPR012337">
    <property type="entry name" value="RNaseH-like_sf"/>
</dbReference>
<name>A0AA38J2H5_9CUCU</name>
<comment type="caution">
    <text evidence="2">The sequence shown here is derived from an EMBL/GenBank/DDBJ whole genome shotgun (WGS) entry which is preliminary data.</text>
</comment>
<gene>
    <name evidence="2" type="ORF">Zmor_001476</name>
</gene>
<evidence type="ECO:0000259" key="1">
    <source>
        <dbReference type="PROSITE" id="PS50994"/>
    </source>
</evidence>
<keyword evidence="3" id="KW-1185">Reference proteome</keyword>
<sequence>MISDNGVQFISDVMQQITYCFGITTPFIPLYHAENNPVERKNRELKTQVAILVQDHHSEWDHHLSSIRFAINSTCCDSTGYSPSFLTLGRKMRAPYDPVYDLHKVIDAENFIPRMTPYLKKLATTLSEAMDRNCKKHDVQKNRLDSRRRPAVFKKGDKVFLKSHTLSSSKSGFSSKLAPKRDGPYMILRIASPTTYELGSCTNPPERIGRYHAADLSPFVEGTGSDTLTPLTAD</sequence>
<dbReference type="PROSITE" id="PS50994">
    <property type="entry name" value="INTEGRASE"/>
    <property type="match status" value="1"/>
</dbReference>
<dbReference type="GO" id="GO:0015074">
    <property type="term" value="P:DNA integration"/>
    <property type="evidence" value="ECO:0007669"/>
    <property type="project" value="InterPro"/>
</dbReference>
<dbReference type="SUPFAM" id="SSF53098">
    <property type="entry name" value="Ribonuclease H-like"/>
    <property type="match status" value="1"/>
</dbReference>
<dbReference type="InterPro" id="IPR050951">
    <property type="entry name" value="Retrovirus_Pol_polyprotein"/>
</dbReference>
<dbReference type="Gene3D" id="3.30.420.10">
    <property type="entry name" value="Ribonuclease H-like superfamily/Ribonuclease H"/>
    <property type="match status" value="1"/>
</dbReference>
<organism evidence="2 3">
    <name type="scientific">Zophobas morio</name>
    <dbReference type="NCBI Taxonomy" id="2755281"/>
    <lineage>
        <taxon>Eukaryota</taxon>
        <taxon>Metazoa</taxon>
        <taxon>Ecdysozoa</taxon>
        <taxon>Arthropoda</taxon>
        <taxon>Hexapoda</taxon>
        <taxon>Insecta</taxon>
        <taxon>Pterygota</taxon>
        <taxon>Neoptera</taxon>
        <taxon>Endopterygota</taxon>
        <taxon>Coleoptera</taxon>
        <taxon>Polyphaga</taxon>
        <taxon>Cucujiformia</taxon>
        <taxon>Tenebrionidae</taxon>
        <taxon>Zophobas</taxon>
    </lineage>
</organism>
<accession>A0AA38J2H5</accession>
<dbReference type="InterPro" id="IPR001584">
    <property type="entry name" value="Integrase_cat-core"/>
</dbReference>
<dbReference type="EMBL" id="JALNTZ010000001">
    <property type="protein sequence ID" value="KAJ3666018.1"/>
    <property type="molecule type" value="Genomic_DNA"/>
</dbReference>
<evidence type="ECO:0000313" key="2">
    <source>
        <dbReference type="EMBL" id="KAJ3666018.1"/>
    </source>
</evidence>